<dbReference type="InterPro" id="IPR014036">
    <property type="entry name" value="DeoR-like_C"/>
</dbReference>
<dbReference type="InterPro" id="IPR050313">
    <property type="entry name" value="Carb_Metab_HTH_regulators"/>
</dbReference>
<sequence>MSEVTIRKDLSFLESLNLLYRAHGCAILINPYINDRHVNEKEKINTEKKRAIGIQAASLITDNDSIIIASGTTVLSLAREIKTENHLTVVTAAVNVASILSRDKNIDIVQLGGVLRNSAVSVVGPFAEKMMEDFSCSKLFIGVDGFDAEFGLTTTNLMEANLNRTMMKAAQKIIVLADSSKFGLRGFSKICDIDEIDQVITDSEAPMHIVEKLNDMGIEVTLVKE</sequence>
<feature type="domain" description="DeoR-like transcriptional repressor C-terminal sensor" evidence="3">
    <location>
        <begin position="45"/>
        <end position="203"/>
    </location>
</feature>
<evidence type="ECO:0000256" key="2">
    <source>
        <dbReference type="ARBA" id="ARBA00023163"/>
    </source>
</evidence>
<evidence type="ECO:0000259" key="3">
    <source>
        <dbReference type="Pfam" id="PF00455"/>
    </source>
</evidence>
<dbReference type="PANTHER" id="PTHR30363">
    <property type="entry name" value="HTH-TYPE TRANSCRIPTIONAL REGULATOR SRLR-RELATED"/>
    <property type="match status" value="1"/>
</dbReference>
<organism evidence="5">
    <name type="scientific">bioreactor metagenome</name>
    <dbReference type="NCBI Taxonomy" id="1076179"/>
    <lineage>
        <taxon>unclassified sequences</taxon>
        <taxon>metagenomes</taxon>
        <taxon>ecological metagenomes</taxon>
    </lineage>
</organism>
<dbReference type="PANTHER" id="PTHR30363:SF44">
    <property type="entry name" value="AGA OPERON TRANSCRIPTIONAL REPRESSOR-RELATED"/>
    <property type="match status" value="1"/>
</dbReference>
<dbReference type="GO" id="GO:0003700">
    <property type="term" value="F:DNA-binding transcription factor activity"/>
    <property type="evidence" value="ECO:0007669"/>
    <property type="project" value="InterPro"/>
</dbReference>
<dbReference type="EMBL" id="VSSQ01049621">
    <property type="protein sequence ID" value="MPN03692.1"/>
    <property type="molecule type" value="Genomic_DNA"/>
</dbReference>
<dbReference type="InterPro" id="IPR036390">
    <property type="entry name" value="WH_DNA-bd_sf"/>
</dbReference>
<dbReference type="SUPFAM" id="SSF100950">
    <property type="entry name" value="NagB/RpiA/CoA transferase-like"/>
    <property type="match status" value="1"/>
</dbReference>
<keyword evidence="1" id="KW-0805">Transcription regulation</keyword>
<accession>A0A645ER10</accession>
<dbReference type="Pfam" id="PF00455">
    <property type="entry name" value="DeoRC"/>
    <property type="match status" value="1"/>
</dbReference>
<proteinExistence type="predicted"/>
<evidence type="ECO:0000259" key="4">
    <source>
        <dbReference type="Pfam" id="PF08220"/>
    </source>
</evidence>
<evidence type="ECO:0000313" key="5">
    <source>
        <dbReference type="EMBL" id="MPN03692.1"/>
    </source>
</evidence>
<dbReference type="AlphaFoldDB" id="A0A645ER10"/>
<dbReference type="SUPFAM" id="SSF46785">
    <property type="entry name" value="Winged helix' DNA-binding domain"/>
    <property type="match status" value="1"/>
</dbReference>
<dbReference type="InterPro" id="IPR001034">
    <property type="entry name" value="DeoR_HTH"/>
</dbReference>
<reference evidence="5" key="1">
    <citation type="submission" date="2019-08" db="EMBL/GenBank/DDBJ databases">
        <authorList>
            <person name="Kucharzyk K."/>
            <person name="Murdoch R.W."/>
            <person name="Higgins S."/>
            <person name="Loffler F."/>
        </authorList>
    </citation>
    <scope>NUCLEOTIDE SEQUENCE</scope>
</reference>
<dbReference type="InterPro" id="IPR037171">
    <property type="entry name" value="NagB/RpiA_transferase-like"/>
</dbReference>
<dbReference type="SMART" id="SM01134">
    <property type="entry name" value="DeoRC"/>
    <property type="match status" value="1"/>
</dbReference>
<protein>
    <submittedName>
        <fullName evidence="5">Glucitol operon repressor</fullName>
    </submittedName>
</protein>
<comment type="caution">
    <text evidence="5">The sequence shown here is derived from an EMBL/GenBank/DDBJ whole genome shotgun (WGS) entry which is preliminary data.</text>
</comment>
<dbReference type="Gene3D" id="3.40.50.1360">
    <property type="match status" value="1"/>
</dbReference>
<gene>
    <name evidence="5" type="primary">srlR_25</name>
    <name evidence="5" type="ORF">SDC9_150924</name>
</gene>
<keyword evidence="2" id="KW-0804">Transcription</keyword>
<name>A0A645ER10_9ZZZZ</name>
<feature type="domain" description="HTH deoR-type" evidence="4">
    <location>
        <begin position="2"/>
        <end position="30"/>
    </location>
</feature>
<dbReference type="Pfam" id="PF08220">
    <property type="entry name" value="HTH_DeoR"/>
    <property type="match status" value="1"/>
</dbReference>
<evidence type="ECO:0000256" key="1">
    <source>
        <dbReference type="ARBA" id="ARBA00023015"/>
    </source>
</evidence>